<gene>
    <name evidence="1" type="ORF">AFUS01_LOCUS18808</name>
</gene>
<keyword evidence="2" id="KW-1185">Reference proteome</keyword>
<dbReference type="OrthoDB" id="7758130at2759"/>
<dbReference type="EMBL" id="CAJVCH010189654">
    <property type="protein sequence ID" value="CAG7730140.1"/>
    <property type="molecule type" value="Genomic_DNA"/>
</dbReference>
<organism evidence="1 2">
    <name type="scientific">Allacma fusca</name>
    <dbReference type="NCBI Taxonomy" id="39272"/>
    <lineage>
        <taxon>Eukaryota</taxon>
        <taxon>Metazoa</taxon>
        <taxon>Ecdysozoa</taxon>
        <taxon>Arthropoda</taxon>
        <taxon>Hexapoda</taxon>
        <taxon>Collembola</taxon>
        <taxon>Symphypleona</taxon>
        <taxon>Sminthuridae</taxon>
        <taxon>Allacma</taxon>
    </lineage>
</organism>
<dbReference type="Proteomes" id="UP000708208">
    <property type="component" value="Unassembled WGS sequence"/>
</dbReference>
<comment type="caution">
    <text evidence="1">The sequence shown here is derived from an EMBL/GenBank/DDBJ whole genome shotgun (WGS) entry which is preliminary data.</text>
</comment>
<feature type="non-terminal residue" evidence="1">
    <location>
        <position position="1"/>
    </location>
</feature>
<name>A0A8J2JZZ0_9HEXA</name>
<feature type="non-terminal residue" evidence="1">
    <location>
        <position position="177"/>
    </location>
</feature>
<reference evidence="1" key="1">
    <citation type="submission" date="2021-06" db="EMBL/GenBank/DDBJ databases">
        <authorList>
            <person name="Hodson N. C."/>
            <person name="Mongue J. A."/>
            <person name="Jaron S. K."/>
        </authorList>
    </citation>
    <scope>NUCLEOTIDE SEQUENCE</scope>
</reference>
<evidence type="ECO:0000313" key="2">
    <source>
        <dbReference type="Proteomes" id="UP000708208"/>
    </source>
</evidence>
<proteinExistence type="predicted"/>
<accession>A0A8J2JZZ0</accession>
<dbReference type="AlphaFoldDB" id="A0A8J2JZZ0"/>
<evidence type="ECO:0000313" key="1">
    <source>
        <dbReference type="EMBL" id="CAG7730140.1"/>
    </source>
</evidence>
<protein>
    <submittedName>
        <fullName evidence="1">Uncharacterized protein</fullName>
    </submittedName>
</protein>
<sequence length="177" mass="20599">PKFCFKNDAMKYGPLDNFSAFPFESYLGKLKRKIRTGNRPLQQVHRRLQETQEVSKNSRKIVIPSLTGLIGKDFAPRLLMFALVDFVSEKGTDGTIPCEVVHLKWKTCYWPGNKNYIQEFKRGGEKLKNWKECDVEVKFVSDNLADVREYRHKHIQSTTTDSELEVQVNFQAPQNAW</sequence>